<dbReference type="InterPro" id="IPR015424">
    <property type="entry name" value="PyrdxlP-dep_Trfase"/>
</dbReference>
<dbReference type="Pfam" id="PF00155">
    <property type="entry name" value="Aminotran_1_2"/>
    <property type="match status" value="1"/>
</dbReference>
<proteinExistence type="inferred from homology"/>
<reference evidence="4 5" key="1">
    <citation type="journal article" date="2023" name="Elife">
        <title>Identification of key yeast species and microbe-microbe interactions impacting larval growth of Drosophila in the wild.</title>
        <authorList>
            <person name="Mure A."/>
            <person name="Sugiura Y."/>
            <person name="Maeda R."/>
            <person name="Honda K."/>
            <person name="Sakurai N."/>
            <person name="Takahashi Y."/>
            <person name="Watada M."/>
            <person name="Katoh T."/>
            <person name="Gotoh A."/>
            <person name="Gotoh Y."/>
            <person name="Taniguchi I."/>
            <person name="Nakamura K."/>
            <person name="Hayashi T."/>
            <person name="Katayama T."/>
            <person name="Uemura T."/>
            <person name="Hattori Y."/>
        </authorList>
    </citation>
    <scope>NUCLEOTIDE SEQUENCE [LARGE SCALE GENOMIC DNA]</scope>
    <source>
        <strain evidence="4 5">KH-74</strain>
    </source>
</reference>
<sequence>MPYQEDFAVEQFMDKYETNVKYNMGETCCYSLSLDDIEKLSGNKFNLDSSMRLTYRDIKGSDELRDMIAAVHGKELTRDNVLVSNGAIASNYLLYYTLVGKGDHVICIDPAYSQLYSVPAMFGAEVDLLKLEKDNGYIPNLDTLASLIKPNTKLIIINNPNNPLGSVIPNSIMKDICNLCAEHDIYLHSDEVYRPLFHSLPEGFDIPDSACNMYSKAIVTCSMSKAYSVAGIRLGWMITQDKQVLRDAASRRDYNTISVSVVDDRIAQYVLSNANYIIERNMKLCKENYKFLTNFISKHQEDFEYIGTPQGGTVCLLKIKKVKDTYPFAEFLATEYGLLAVPGEAFNFPGTLRIGYGNSIEDLAGGLPILKEATDAWLLKNA</sequence>
<comment type="similarity">
    <text evidence="1">Belongs to the class-I pyridoxal-phosphate-dependent aminotransferase family.</text>
</comment>
<dbReference type="GO" id="GO:0030170">
    <property type="term" value="F:pyridoxal phosphate binding"/>
    <property type="evidence" value="ECO:0007669"/>
    <property type="project" value="InterPro"/>
</dbReference>
<dbReference type="InterPro" id="IPR004838">
    <property type="entry name" value="NHTrfase_class1_PyrdxlP-BS"/>
</dbReference>
<gene>
    <name evidence="4" type="ORF">DAKH74_041540</name>
</gene>
<protein>
    <recommendedName>
        <fullName evidence="3">Aminotransferase class I/classII large domain-containing protein</fullName>
    </recommendedName>
</protein>
<comment type="caution">
    <text evidence="4">The sequence shown here is derived from an EMBL/GenBank/DDBJ whole genome shotgun (WGS) entry which is preliminary data.</text>
</comment>
<feature type="domain" description="Aminotransferase class I/classII large" evidence="3">
    <location>
        <begin position="46"/>
        <end position="359"/>
    </location>
</feature>
<dbReference type="InterPro" id="IPR004839">
    <property type="entry name" value="Aminotransferase_I/II_large"/>
</dbReference>
<keyword evidence="5" id="KW-1185">Reference proteome</keyword>
<evidence type="ECO:0000256" key="1">
    <source>
        <dbReference type="ARBA" id="ARBA00007441"/>
    </source>
</evidence>
<dbReference type="Gene3D" id="3.90.1150.10">
    <property type="entry name" value="Aspartate Aminotransferase, domain 1"/>
    <property type="match status" value="1"/>
</dbReference>
<dbReference type="Gene3D" id="3.40.640.10">
    <property type="entry name" value="Type I PLP-dependent aspartate aminotransferase-like (Major domain)"/>
    <property type="match status" value="1"/>
</dbReference>
<evidence type="ECO:0000256" key="2">
    <source>
        <dbReference type="ARBA" id="ARBA00022898"/>
    </source>
</evidence>
<dbReference type="PROSITE" id="PS00105">
    <property type="entry name" value="AA_TRANSFER_CLASS_1"/>
    <property type="match status" value="1"/>
</dbReference>
<organism evidence="4 5">
    <name type="scientific">Maudiozyma humilis</name>
    <name type="common">Sour dough yeast</name>
    <name type="synonym">Kazachstania humilis</name>
    <dbReference type="NCBI Taxonomy" id="51915"/>
    <lineage>
        <taxon>Eukaryota</taxon>
        <taxon>Fungi</taxon>
        <taxon>Dikarya</taxon>
        <taxon>Ascomycota</taxon>
        <taxon>Saccharomycotina</taxon>
        <taxon>Saccharomycetes</taxon>
        <taxon>Saccharomycetales</taxon>
        <taxon>Saccharomycetaceae</taxon>
        <taxon>Maudiozyma</taxon>
    </lineage>
</organism>
<evidence type="ECO:0000313" key="5">
    <source>
        <dbReference type="Proteomes" id="UP001377567"/>
    </source>
</evidence>
<dbReference type="CDD" id="cd00609">
    <property type="entry name" value="AAT_like"/>
    <property type="match status" value="1"/>
</dbReference>
<evidence type="ECO:0000313" key="4">
    <source>
        <dbReference type="EMBL" id="GMM57538.1"/>
    </source>
</evidence>
<dbReference type="EMBL" id="BTGD01000013">
    <property type="protein sequence ID" value="GMM57538.1"/>
    <property type="molecule type" value="Genomic_DNA"/>
</dbReference>
<dbReference type="GO" id="GO:0003824">
    <property type="term" value="F:catalytic activity"/>
    <property type="evidence" value="ECO:0007669"/>
    <property type="project" value="InterPro"/>
</dbReference>
<dbReference type="PRINTS" id="PR00753">
    <property type="entry name" value="ACCSYNTHASE"/>
</dbReference>
<dbReference type="InterPro" id="IPR015422">
    <property type="entry name" value="PyrdxlP-dep_Trfase_small"/>
</dbReference>
<dbReference type="SUPFAM" id="SSF53383">
    <property type="entry name" value="PLP-dependent transferases"/>
    <property type="match status" value="1"/>
</dbReference>
<dbReference type="PANTHER" id="PTHR43510:SF1">
    <property type="entry name" value="AMINOTRANSFERASE FUNCTION, HYPOTHETICAL (EUROFUNG)"/>
    <property type="match status" value="1"/>
</dbReference>
<accession>A0AAV5S3V7</accession>
<name>A0AAV5S3V7_MAUHU</name>
<dbReference type="Proteomes" id="UP001377567">
    <property type="component" value="Unassembled WGS sequence"/>
</dbReference>
<dbReference type="InterPro" id="IPR015421">
    <property type="entry name" value="PyrdxlP-dep_Trfase_major"/>
</dbReference>
<dbReference type="PANTHER" id="PTHR43510">
    <property type="entry name" value="AMINOTRANSFERASE FUNCTION, HYPOTHETICAL (EUROFUNG)"/>
    <property type="match status" value="1"/>
</dbReference>
<keyword evidence="2" id="KW-0663">Pyridoxal phosphate</keyword>
<evidence type="ECO:0000259" key="3">
    <source>
        <dbReference type="Pfam" id="PF00155"/>
    </source>
</evidence>
<dbReference type="AlphaFoldDB" id="A0AAV5S3V7"/>